<keyword evidence="2" id="KW-1133">Transmembrane helix</keyword>
<dbReference type="RefSeq" id="WP_093141313.1">
    <property type="nucleotide sequence ID" value="NZ_FOXF01000011.1"/>
</dbReference>
<feature type="region of interest" description="Disordered" evidence="1">
    <location>
        <begin position="389"/>
        <end position="414"/>
    </location>
</feature>
<dbReference type="OrthoDB" id="10018609at2"/>
<dbReference type="AlphaFoldDB" id="A0A662ZGS3"/>
<keyword evidence="4" id="KW-1185">Reference proteome</keyword>
<proteinExistence type="predicted"/>
<reference evidence="3 4" key="1">
    <citation type="submission" date="2016-10" db="EMBL/GenBank/DDBJ databases">
        <authorList>
            <person name="Varghese N."/>
            <person name="Submissions S."/>
        </authorList>
    </citation>
    <scope>NUCLEOTIDE SEQUENCE [LARGE SCALE GENOMIC DNA]</scope>
    <source>
        <strain evidence="3 4">DSM 1361</strain>
    </source>
</reference>
<protein>
    <submittedName>
        <fullName evidence="3">Uncharacterized protein</fullName>
    </submittedName>
</protein>
<evidence type="ECO:0000256" key="1">
    <source>
        <dbReference type="SAM" id="MobiDB-lite"/>
    </source>
</evidence>
<feature type="compositionally biased region" description="Basic and acidic residues" evidence="1">
    <location>
        <begin position="394"/>
        <end position="414"/>
    </location>
</feature>
<feature type="transmembrane region" description="Helical" evidence="2">
    <location>
        <begin position="102"/>
        <end position="123"/>
    </location>
</feature>
<keyword evidence="2" id="KW-0812">Transmembrane</keyword>
<name>A0A662ZGS3_9GAMM</name>
<evidence type="ECO:0000313" key="4">
    <source>
        <dbReference type="Proteomes" id="UP000243745"/>
    </source>
</evidence>
<dbReference type="EMBL" id="FOXF01000011">
    <property type="protein sequence ID" value="SFP26165.1"/>
    <property type="molecule type" value="Genomic_DNA"/>
</dbReference>
<dbReference type="Proteomes" id="UP000243745">
    <property type="component" value="Unassembled WGS sequence"/>
</dbReference>
<sequence>MSSSYRSDGYTPQNLRDAAMCSFKSMQHTKLPACPRCGKVGSYNRGILDSSFGKRINDAYHGHDILSRRPGPVLQCCTKCGQIFFNPANREIAITGHPDNTAVLLGAFLLMILTVAGYAAYLYFSGTYVCLTGESSLCTSHTVFTIVTVLCSVSLIFLVYYTSRYTDDVRKEFERSAARLGNTEYLKAMARFGVRLPLKYRNLINSRDNAEHDIAASGHDENRNDIYLTEDNCCGYCGCLLDRHALFEDSIGPAVIRCPQCHSSLYNDNAIELAAVPEILRSYRYRSFRKSQTRAVILFSALSVLSLAVISIAGYFLKDSLGELIHTGLRFGSGSLNLKLIVIETVMICIAILTLHKFLTAIFRLHRSAPFLKSFGTLLSESEHRMKNSGYAEKVSKGRKLMEERNKEETSRKK</sequence>
<evidence type="ECO:0000256" key="2">
    <source>
        <dbReference type="SAM" id="Phobius"/>
    </source>
</evidence>
<accession>A0A662ZGS3</accession>
<feature type="transmembrane region" description="Helical" evidence="2">
    <location>
        <begin position="295"/>
        <end position="317"/>
    </location>
</feature>
<gene>
    <name evidence="3" type="ORF">SAMN02910344_00898</name>
</gene>
<feature type="transmembrane region" description="Helical" evidence="2">
    <location>
        <begin position="337"/>
        <end position="359"/>
    </location>
</feature>
<keyword evidence="2" id="KW-0472">Membrane</keyword>
<evidence type="ECO:0000313" key="3">
    <source>
        <dbReference type="EMBL" id="SFP26165.1"/>
    </source>
</evidence>
<organism evidence="3 4">
    <name type="scientific">Ruminobacter amylophilus</name>
    <dbReference type="NCBI Taxonomy" id="867"/>
    <lineage>
        <taxon>Bacteria</taxon>
        <taxon>Pseudomonadati</taxon>
        <taxon>Pseudomonadota</taxon>
        <taxon>Gammaproteobacteria</taxon>
        <taxon>Aeromonadales</taxon>
        <taxon>Succinivibrionaceae</taxon>
        <taxon>Ruminobacter</taxon>
    </lineage>
</organism>
<feature type="transmembrane region" description="Helical" evidence="2">
    <location>
        <begin position="143"/>
        <end position="161"/>
    </location>
</feature>